<accession>A0ABR1FJM1</accession>
<gene>
    <name evidence="1" type="ORF">SO694_00031261</name>
</gene>
<proteinExistence type="predicted"/>
<evidence type="ECO:0000313" key="1">
    <source>
        <dbReference type="EMBL" id="KAK7232082.1"/>
    </source>
</evidence>
<keyword evidence="2" id="KW-1185">Reference proteome</keyword>
<dbReference type="KEGG" id="aaf:AURANDRAFT_65174"/>
<protein>
    <submittedName>
        <fullName evidence="1">Uncharacterized protein</fullName>
    </submittedName>
</protein>
<name>A0ABR1FJM1_AURAN</name>
<evidence type="ECO:0000313" key="2">
    <source>
        <dbReference type="Proteomes" id="UP001363151"/>
    </source>
</evidence>
<reference evidence="1 2" key="1">
    <citation type="submission" date="2024-03" db="EMBL/GenBank/DDBJ databases">
        <title>Aureococcus anophagefferens CCMP1851 and Kratosvirus quantuckense: Draft genome of a second virus-susceptible host strain in the model system.</title>
        <authorList>
            <person name="Chase E."/>
            <person name="Truchon A.R."/>
            <person name="Schepens W."/>
            <person name="Wilhelm S.W."/>
        </authorList>
    </citation>
    <scope>NUCLEOTIDE SEQUENCE [LARGE SCALE GENOMIC DNA]</scope>
    <source>
        <strain evidence="1 2">CCMP1851</strain>
    </source>
</reference>
<comment type="caution">
    <text evidence="1">The sequence shown here is derived from an EMBL/GenBank/DDBJ whole genome shotgun (WGS) entry which is preliminary data.</text>
</comment>
<sequence length="914" mass="102077">MNVRGLHGVPKELLIKPTVKESQDGRASARKLGAMDKDANVRGQLLNAYDDPSGALSNVVRYSREQAFVKVRRATDRHYRKLLSAGRLFEAKFAPGAQLGFRLHIAAYSKDKAVREVLEIEETYEDCPFWPDKLQPTDELVAVNGKLVVEASRESFPGIVAEVTSAARPMVLTFASGLHRAKAFSEQQRRRAAGGGARPVEAVDAENDDEDRFAAEYDAAQQDRARNLEEARRQGIRDGEREVACLLDQEACPCFHFHLGLAAKKCPDCCEPVDAQKVLAEAEIPGFKRVPGRKADCAYSKGQLVKVRAGCANPRLGWYGGYVRSPASVGVLPIDHASIGVVVDVDLTAYEFAVVSVCFDWVVRGFKVDAADLEAAHRGDEKAYDGHYDLQAASLDAFEKERRRRTSSFGHVDRAYIFVNEDLEDHVRNVVRPANARRSIAAMELERDDEDSRGGSIIVAHEAAMKRKHRKPIDIRERQTDYPCKPLYEDAPTESVTPEASEQDPLDIVDAGALIDYVFGEIDDTIKFAKDELYADEDDEEDVKAPHMTETLFPEDGLEKHVYELGYFPGEDIGKDRRNSFNPPTASQFGKAKIEKLDDVNHARQAPHITEELSYVCADPEYDARFAVTGWDGDITEAMSFRVPFVEVDVALPDLPDRIEIPHFRLPDVPSFMLHMPKFGVPDIDIPDLPIPHIPGVDIHDFDMLPEVEKPKFKIPKGPAIPHDRDFWDPTMVENRMRRAKEASFRAATSVRNIKLRRKKPDGGETQEEFAAPPVATMHDEEDYEHSFHRAGADVAGLGDMHGYADEPRTVPDGFAEAKDDFAPDIDDFQFQSAFAKSRQHKYADSAADRVAELPGRKPPPVSLSSESSFRRADLKHREFSQAKKRATMMAFPEMEYHPEAKGTYGDVVAGGPH</sequence>
<dbReference type="Proteomes" id="UP001363151">
    <property type="component" value="Unassembled WGS sequence"/>
</dbReference>
<organism evidence="1 2">
    <name type="scientific">Aureococcus anophagefferens</name>
    <name type="common">Harmful bloom alga</name>
    <dbReference type="NCBI Taxonomy" id="44056"/>
    <lineage>
        <taxon>Eukaryota</taxon>
        <taxon>Sar</taxon>
        <taxon>Stramenopiles</taxon>
        <taxon>Ochrophyta</taxon>
        <taxon>Pelagophyceae</taxon>
        <taxon>Pelagomonadales</taxon>
        <taxon>Pelagomonadaceae</taxon>
        <taxon>Aureococcus</taxon>
    </lineage>
</organism>
<dbReference type="EMBL" id="JBBJCI010000371">
    <property type="protein sequence ID" value="KAK7232082.1"/>
    <property type="molecule type" value="Genomic_DNA"/>
</dbReference>